<reference evidence="1" key="1">
    <citation type="submission" date="2006-10" db="EMBL/GenBank/DDBJ databases">
        <authorList>
            <person name="Amadeo P."/>
            <person name="Zhao Q."/>
            <person name="Wortman J."/>
            <person name="Fraser-Liggett C."/>
            <person name="Carlton J."/>
        </authorList>
    </citation>
    <scope>NUCLEOTIDE SEQUENCE</scope>
    <source>
        <strain evidence="1">G3</strain>
    </source>
</reference>
<accession>A2GRY2</accession>
<dbReference type="VEuPathDB" id="TrichDB:TVAG_288820"/>
<gene>
    <name evidence="1" type="ORF">TVAG_288820</name>
</gene>
<organism evidence="1 2">
    <name type="scientific">Trichomonas vaginalis (strain ATCC PRA-98 / G3)</name>
    <dbReference type="NCBI Taxonomy" id="412133"/>
    <lineage>
        <taxon>Eukaryota</taxon>
        <taxon>Metamonada</taxon>
        <taxon>Parabasalia</taxon>
        <taxon>Trichomonadida</taxon>
        <taxon>Trichomonadidae</taxon>
        <taxon>Trichomonas</taxon>
    </lineage>
</organism>
<dbReference type="InParanoid" id="A2GRY2"/>
<dbReference type="Proteomes" id="UP000001542">
    <property type="component" value="Unassembled WGS sequence"/>
</dbReference>
<dbReference type="EMBL" id="DS119207">
    <property type="protein sequence ID" value="EAX80085.1"/>
    <property type="molecule type" value="Genomic_DNA"/>
</dbReference>
<evidence type="ECO:0000313" key="1">
    <source>
        <dbReference type="EMBL" id="EAX80085.1"/>
    </source>
</evidence>
<keyword evidence="2" id="KW-1185">Reference proteome</keyword>
<name>A2GRY2_TRIV3</name>
<dbReference type="AlphaFoldDB" id="A2GRY2"/>
<evidence type="ECO:0000313" key="2">
    <source>
        <dbReference type="Proteomes" id="UP000001542"/>
    </source>
</evidence>
<reference evidence="1" key="2">
    <citation type="journal article" date="2007" name="Science">
        <title>Draft genome sequence of the sexually transmitted pathogen Trichomonas vaginalis.</title>
        <authorList>
            <person name="Carlton J.M."/>
            <person name="Hirt R.P."/>
            <person name="Silva J.C."/>
            <person name="Delcher A.L."/>
            <person name="Schatz M."/>
            <person name="Zhao Q."/>
            <person name="Wortman J.R."/>
            <person name="Bidwell S.L."/>
            <person name="Alsmark U.C.M."/>
            <person name="Besteiro S."/>
            <person name="Sicheritz-Ponten T."/>
            <person name="Noel C.J."/>
            <person name="Dacks J.B."/>
            <person name="Foster P.G."/>
            <person name="Simillion C."/>
            <person name="Van de Peer Y."/>
            <person name="Miranda-Saavedra D."/>
            <person name="Barton G.J."/>
            <person name="Westrop G.D."/>
            <person name="Mueller S."/>
            <person name="Dessi D."/>
            <person name="Fiori P.L."/>
            <person name="Ren Q."/>
            <person name="Paulsen I."/>
            <person name="Zhang H."/>
            <person name="Bastida-Corcuera F.D."/>
            <person name="Simoes-Barbosa A."/>
            <person name="Brown M.T."/>
            <person name="Hayes R.D."/>
            <person name="Mukherjee M."/>
            <person name="Okumura C.Y."/>
            <person name="Schneider R."/>
            <person name="Smith A.J."/>
            <person name="Vanacova S."/>
            <person name="Villalvazo M."/>
            <person name="Haas B.J."/>
            <person name="Pertea M."/>
            <person name="Feldblyum T.V."/>
            <person name="Utterback T.R."/>
            <person name="Shu C.L."/>
            <person name="Osoegawa K."/>
            <person name="de Jong P.J."/>
            <person name="Hrdy I."/>
            <person name="Horvathova L."/>
            <person name="Zubacova Z."/>
            <person name="Dolezal P."/>
            <person name="Malik S.B."/>
            <person name="Logsdon J.M. Jr."/>
            <person name="Henze K."/>
            <person name="Gupta A."/>
            <person name="Wang C.C."/>
            <person name="Dunne R.L."/>
            <person name="Upcroft J.A."/>
            <person name="Upcroft P."/>
            <person name="White O."/>
            <person name="Salzberg S.L."/>
            <person name="Tang P."/>
            <person name="Chiu C.-H."/>
            <person name="Lee Y.-S."/>
            <person name="Embley T.M."/>
            <person name="Coombs G.H."/>
            <person name="Mottram J.C."/>
            <person name="Tachezy J."/>
            <person name="Fraser-Liggett C.M."/>
            <person name="Johnson P.J."/>
        </authorList>
    </citation>
    <scope>NUCLEOTIDE SEQUENCE [LARGE SCALE GENOMIC DNA]</scope>
    <source>
        <strain evidence="1">G3</strain>
    </source>
</reference>
<sequence>MDIKQQIMREVRKDRPVSTSVLEMYFDKQFMEEELFRNRHALETMTYMFNTYGDEMEPHVKYVMKSLEFMIRQQKPLNTRSKK</sequence>
<dbReference type="VEuPathDB" id="TrichDB:TVAGG3_0094160"/>
<proteinExistence type="predicted"/>
<dbReference type="KEGG" id="tva:4737526"/>
<protein>
    <submittedName>
        <fullName evidence="1">Uncharacterized protein</fullName>
    </submittedName>
</protein>
<dbReference type="RefSeq" id="XP_001293015.1">
    <property type="nucleotide sequence ID" value="XM_001293014.1"/>
</dbReference>